<reference evidence="9 10" key="1">
    <citation type="journal article" date="2012" name="BMC Genomics">
        <title>Comparative genomics of the white-rot fungi, Phanerochaete carnosa and P. chrysosporium, to elucidate the genetic basis of the distinct wood types they colonize.</title>
        <authorList>
            <person name="Suzuki H."/>
            <person name="MacDonald J."/>
            <person name="Syed K."/>
            <person name="Salamov A."/>
            <person name="Hori C."/>
            <person name="Aerts A."/>
            <person name="Henrissat B."/>
            <person name="Wiebenga A."/>
            <person name="vanKuyk P.A."/>
            <person name="Barry K."/>
            <person name="Lindquist E."/>
            <person name="LaButti K."/>
            <person name="Lapidus A."/>
            <person name="Lucas S."/>
            <person name="Coutinho P."/>
            <person name="Gong Y."/>
            <person name="Samejima M."/>
            <person name="Mahadevan R."/>
            <person name="Abou-Zaid M."/>
            <person name="de Vries R.P."/>
            <person name="Igarashi K."/>
            <person name="Yadav J.S."/>
            <person name="Grigoriev I.V."/>
            <person name="Master E.R."/>
        </authorList>
    </citation>
    <scope>NUCLEOTIDE SEQUENCE [LARGE SCALE GENOMIC DNA]</scope>
    <source>
        <strain evidence="9 10">HHB-10118-sp</strain>
    </source>
</reference>
<evidence type="ECO:0000313" key="9">
    <source>
        <dbReference type="EMBL" id="EKM55082.1"/>
    </source>
</evidence>
<dbReference type="GO" id="GO:0016020">
    <property type="term" value="C:membrane"/>
    <property type="evidence" value="ECO:0007669"/>
    <property type="project" value="UniProtKB-SubCell"/>
</dbReference>
<keyword evidence="5 8" id="KW-0472">Membrane</keyword>
<evidence type="ECO:0000256" key="7">
    <source>
        <dbReference type="SAM" id="MobiDB-lite"/>
    </source>
</evidence>
<dbReference type="FunFam" id="1.20.1250.20:FF:000064">
    <property type="entry name" value="MFS allantoate transporter"/>
    <property type="match status" value="1"/>
</dbReference>
<dbReference type="InterPro" id="IPR036259">
    <property type="entry name" value="MFS_trans_sf"/>
</dbReference>
<feature type="transmembrane region" description="Helical" evidence="8">
    <location>
        <begin position="233"/>
        <end position="253"/>
    </location>
</feature>
<feature type="transmembrane region" description="Helical" evidence="8">
    <location>
        <begin position="459"/>
        <end position="480"/>
    </location>
</feature>
<dbReference type="InParanoid" id="K5WX69"/>
<dbReference type="GO" id="GO:0022857">
    <property type="term" value="F:transmembrane transporter activity"/>
    <property type="evidence" value="ECO:0007669"/>
    <property type="project" value="InterPro"/>
</dbReference>
<dbReference type="Proteomes" id="UP000008370">
    <property type="component" value="Unassembled WGS sequence"/>
</dbReference>
<evidence type="ECO:0000256" key="5">
    <source>
        <dbReference type="ARBA" id="ARBA00023136"/>
    </source>
</evidence>
<dbReference type="Pfam" id="PF07690">
    <property type="entry name" value="MFS_1"/>
    <property type="match status" value="1"/>
</dbReference>
<dbReference type="SUPFAM" id="SSF103473">
    <property type="entry name" value="MFS general substrate transporter"/>
    <property type="match status" value="1"/>
</dbReference>
<dbReference type="PANTHER" id="PTHR43791">
    <property type="entry name" value="PERMEASE-RELATED"/>
    <property type="match status" value="1"/>
</dbReference>
<feature type="region of interest" description="Disordered" evidence="7">
    <location>
        <begin position="492"/>
        <end position="524"/>
    </location>
</feature>
<sequence length="551" mass="61214">MSSTASLSDPEKQGTPSANEVHALSNDANGHVKARKVTLSDVDVAAAVTAGKDLSAVDEKEAKRVRRKIDMHILPLMCLIFALQYADKNALGQSAVLGLLQDAHLTQNEYNQLGTIFYVFYLAAEFPQNYLLQRFPVAKVLSINIFLWAVLLLCHSAAKSFAALATVRTFLALTESAIMPGFMIVTGMFYTREESVRRVGSWFLMDGIAIIALGFIAFGCLHIKTESFEPWQWLNVIFGLTTLVASILFWFFFPDSPTTAWFLTPEERVTAVARIRVNQTGVENKRFKKSQLIECLKDRKTWMWFFYAAFSQVSNSLSNQRGLIVAEFGFTDFQTTLLGCVDGVVLILAVVFSTILASRLPNARAYVGFGGYCVALLGAILVNTLPSRLKVGLLCSYWLGAGGSFAPFVVALSWVGSVTAGHTKRVSTNAIMIIGYALGNSVGPQPWKTQYQPRNHVPWTVISVCWAMSGLTMLLIRWYLVRENARRDREQAAAASALREQQGGKEKHEADEEEDGEEVYLEDAKGEEIGKVDKAFLDLTDIENRDFRYVL</sequence>
<evidence type="ECO:0000313" key="10">
    <source>
        <dbReference type="Proteomes" id="UP000008370"/>
    </source>
</evidence>
<dbReference type="GeneID" id="18912774"/>
<proteinExistence type="inferred from homology"/>
<dbReference type="EMBL" id="JH930472">
    <property type="protein sequence ID" value="EKM55082.1"/>
    <property type="molecule type" value="Genomic_DNA"/>
</dbReference>
<feature type="region of interest" description="Disordered" evidence="7">
    <location>
        <begin position="1"/>
        <end position="22"/>
    </location>
</feature>
<keyword evidence="10" id="KW-1185">Reference proteome</keyword>
<feature type="compositionally biased region" description="Acidic residues" evidence="7">
    <location>
        <begin position="511"/>
        <end position="521"/>
    </location>
</feature>
<keyword evidence="3 8" id="KW-0812">Transmembrane</keyword>
<dbReference type="PANTHER" id="PTHR43791:SF63">
    <property type="entry name" value="HIGH AFFINITY CYSTEINE TRANSPORTER"/>
    <property type="match status" value="1"/>
</dbReference>
<dbReference type="RefSeq" id="XP_007395427.1">
    <property type="nucleotide sequence ID" value="XM_007395365.1"/>
</dbReference>
<dbReference type="InterPro" id="IPR011701">
    <property type="entry name" value="MFS"/>
</dbReference>
<evidence type="ECO:0000256" key="8">
    <source>
        <dbReference type="SAM" id="Phobius"/>
    </source>
</evidence>
<feature type="transmembrane region" description="Helical" evidence="8">
    <location>
        <begin position="202"/>
        <end position="221"/>
    </location>
</feature>
<dbReference type="Gene3D" id="1.20.1250.20">
    <property type="entry name" value="MFS general substrate transporter like domains"/>
    <property type="match status" value="2"/>
</dbReference>
<comment type="similarity">
    <text evidence="6">Belongs to the major facilitator superfamily. Allantoate permease family.</text>
</comment>
<feature type="transmembrane region" description="Helical" evidence="8">
    <location>
        <begin position="336"/>
        <end position="358"/>
    </location>
</feature>
<evidence type="ECO:0000256" key="1">
    <source>
        <dbReference type="ARBA" id="ARBA00004141"/>
    </source>
</evidence>
<keyword evidence="2" id="KW-0813">Transport</keyword>
<comment type="subcellular location">
    <subcellularLocation>
        <location evidence="1">Membrane</location>
        <topology evidence="1">Multi-pass membrane protein</topology>
    </subcellularLocation>
</comment>
<dbReference type="FunCoup" id="K5WX69">
    <property type="interactions" value="98"/>
</dbReference>
<dbReference type="HOGENOM" id="CLU_001265_0_5_1"/>
<evidence type="ECO:0008006" key="11">
    <source>
        <dbReference type="Google" id="ProtNLM"/>
    </source>
</evidence>
<feature type="transmembrane region" description="Helical" evidence="8">
    <location>
        <begin position="397"/>
        <end position="418"/>
    </location>
</feature>
<evidence type="ECO:0000256" key="2">
    <source>
        <dbReference type="ARBA" id="ARBA00022448"/>
    </source>
</evidence>
<evidence type="ECO:0000256" key="4">
    <source>
        <dbReference type="ARBA" id="ARBA00022989"/>
    </source>
</evidence>
<organism evidence="9 10">
    <name type="scientific">Phanerochaete carnosa (strain HHB-10118-sp)</name>
    <name type="common">White-rot fungus</name>
    <name type="synonym">Peniophora carnosa</name>
    <dbReference type="NCBI Taxonomy" id="650164"/>
    <lineage>
        <taxon>Eukaryota</taxon>
        <taxon>Fungi</taxon>
        <taxon>Dikarya</taxon>
        <taxon>Basidiomycota</taxon>
        <taxon>Agaricomycotina</taxon>
        <taxon>Agaricomycetes</taxon>
        <taxon>Polyporales</taxon>
        <taxon>Phanerochaetaceae</taxon>
        <taxon>Phanerochaete</taxon>
    </lineage>
</organism>
<feature type="transmembrane region" description="Helical" evidence="8">
    <location>
        <begin position="170"/>
        <end position="190"/>
    </location>
</feature>
<dbReference type="KEGG" id="pco:PHACADRAFT_208608"/>
<evidence type="ECO:0000256" key="3">
    <source>
        <dbReference type="ARBA" id="ARBA00022692"/>
    </source>
</evidence>
<accession>K5WX69</accession>
<keyword evidence="4 8" id="KW-1133">Transmembrane helix</keyword>
<dbReference type="AlphaFoldDB" id="K5WX69"/>
<name>K5WX69_PHACS</name>
<feature type="transmembrane region" description="Helical" evidence="8">
    <location>
        <begin position="137"/>
        <end position="158"/>
    </location>
</feature>
<feature type="transmembrane region" description="Helical" evidence="8">
    <location>
        <begin position="365"/>
        <end position="385"/>
    </location>
</feature>
<feature type="transmembrane region" description="Helical" evidence="8">
    <location>
        <begin position="430"/>
        <end position="447"/>
    </location>
</feature>
<dbReference type="OrthoDB" id="6730379at2759"/>
<protein>
    <recommendedName>
        <fullName evidence="11">Major facilitator superfamily (MFS) profile domain-containing protein</fullName>
    </recommendedName>
</protein>
<gene>
    <name evidence="9" type="ORF">PHACADRAFT_208608</name>
</gene>
<evidence type="ECO:0000256" key="6">
    <source>
        <dbReference type="ARBA" id="ARBA00037968"/>
    </source>
</evidence>